<dbReference type="SUPFAM" id="SSF52080">
    <property type="entry name" value="Ribosomal proteins L15p and L18e"/>
    <property type="match status" value="1"/>
</dbReference>
<dbReference type="InterPro" id="IPR030878">
    <property type="entry name" value="Ribosomal_uL15"/>
</dbReference>
<dbReference type="GO" id="GO:0019843">
    <property type="term" value="F:rRNA binding"/>
    <property type="evidence" value="ECO:0007669"/>
    <property type="project" value="UniProtKB-UniRule"/>
</dbReference>
<dbReference type="HAMAP" id="MF_01341">
    <property type="entry name" value="Ribosomal_uL15"/>
    <property type="match status" value="1"/>
</dbReference>
<dbReference type="NCBIfam" id="TIGR01071">
    <property type="entry name" value="rplO_bact"/>
    <property type="match status" value="1"/>
</dbReference>
<dbReference type="GO" id="GO:0003735">
    <property type="term" value="F:structural constituent of ribosome"/>
    <property type="evidence" value="ECO:0007669"/>
    <property type="project" value="InterPro"/>
</dbReference>
<evidence type="ECO:0000256" key="4">
    <source>
        <dbReference type="HAMAP-Rule" id="MF_01341"/>
    </source>
</evidence>
<keyword evidence="4" id="KW-0699">rRNA-binding</keyword>
<feature type="compositionally biased region" description="Gly residues" evidence="5">
    <location>
        <begin position="21"/>
        <end position="36"/>
    </location>
</feature>
<reference evidence="7" key="1">
    <citation type="submission" date="2020-04" db="EMBL/GenBank/DDBJ databases">
        <authorList>
            <person name="Zhang T."/>
        </authorList>
    </citation>
    <scope>NUCLEOTIDE SEQUENCE</scope>
    <source>
        <strain evidence="7">HKST-UBA17</strain>
    </source>
</reference>
<comment type="caution">
    <text evidence="7">The sequence shown here is derived from an EMBL/GenBank/DDBJ whole genome shotgun (WGS) entry which is preliminary data.</text>
</comment>
<gene>
    <name evidence="4 7" type="primary">rplO</name>
    <name evidence="7" type="ORF">KC685_02055</name>
</gene>
<keyword evidence="2 4" id="KW-0689">Ribosomal protein</keyword>
<feature type="domain" description="Large ribosomal subunit protein uL15/eL18" evidence="6">
    <location>
        <begin position="78"/>
        <end position="146"/>
    </location>
</feature>
<sequence>MKLQNLPKRKNRVMPKKRVGRGYGSTKGGHTVGRGVKGQKSRSGHKSMVMFEGGNTPFFRRMPKYRGFNKPYRIENQVINVHTIEEYFSDGDTVSLDTLREKGLIKKSKENVKVLGLGSIKKKVVVEGLLVSESAKKKILDAKGQVK</sequence>
<dbReference type="PANTHER" id="PTHR12934:SF11">
    <property type="entry name" value="LARGE RIBOSOMAL SUBUNIT PROTEIN UL15M"/>
    <property type="match status" value="1"/>
</dbReference>
<evidence type="ECO:0000256" key="1">
    <source>
        <dbReference type="ARBA" id="ARBA00007320"/>
    </source>
</evidence>
<proteinExistence type="inferred from homology"/>
<keyword evidence="4" id="KW-0694">RNA-binding</keyword>
<keyword evidence="3 4" id="KW-0687">Ribonucleoprotein</keyword>
<evidence type="ECO:0000313" key="7">
    <source>
        <dbReference type="EMBL" id="MCA9376683.1"/>
    </source>
</evidence>
<evidence type="ECO:0000256" key="2">
    <source>
        <dbReference type="ARBA" id="ARBA00022980"/>
    </source>
</evidence>
<dbReference type="GO" id="GO:0022625">
    <property type="term" value="C:cytosolic large ribosomal subunit"/>
    <property type="evidence" value="ECO:0007669"/>
    <property type="project" value="TreeGrafter"/>
</dbReference>
<accession>A0A955KX42</accession>
<dbReference type="Gene3D" id="3.100.10.10">
    <property type="match status" value="1"/>
</dbReference>
<protein>
    <recommendedName>
        <fullName evidence="4">Large ribosomal subunit protein uL15</fullName>
    </recommendedName>
</protein>
<dbReference type="PANTHER" id="PTHR12934">
    <property type="entry name" value="50S RIBOSOMAL PROTEIN L15"/>
    <property type="match status" value="1"/>
</dbReference>
<reference evidence="7" key="2">
    <citation type="journal article" date="2021" name="Microbiome">
        <title>Successional dynamics and alternative stable states in a saline activated sludge microbial community over 9 years.</title>
        <authorList>
            <person name="Wang Y."/>
            <person name="Ye J."/>
            <person name="Ju F."/>
            <person name="Liu L."/>
            <person name="Boyd J.A."/>
            <person name="Deng Y."/>
            <person name="Parks D.H."/>
            <person name="Jiang X."/>
            <person name="Yin X."/>
            <person name="Woodcroft B.J."/>
            <person name="Tyson G.W."/>
            <person name="Hugenholtz P."/>
            <person name="Polz M.F."/>
            <person name="Zhang T."/>
        </authorList>
    </citation>
    <scope>NUCLEOTIDE SEQUENCE</scope>
    <source>
        <strain evidence="7">HKST-UBA17</strain>
    </source>
</reference>
<evidence type="ECO:0000259" key="6">
    <source>
        <dbReference type="Pfam" id="PF00828"/>
    </source>
</evidence>
<comment type="function">
    <text evidence="4">Binds to the 23S rRNA.</text>
</comment>
<dbReference type="Proteomes" id="UP000741282">
    <property type="component" value="Unassembled WGS sequence"/>
</dbReference>
<evidence type="ECO:0000256" key="3">
    <source>
        <dbReference type="ARBA" id="ARBA00023274"/>
    </source>
</evidence>
<dbReference type="EMBL" id="JAGQLN010000006">
    <property type="protein sequence ID" value="MCA9376683.1"/>
    <property type="molecule type" value="Genomic_DNA"/>
</dbReference>
<organism evidence="7 8">
    <name type="scientific">Candidatus Dojkabacteria bacterium</name>
    <dbReference type="NCBI Taxonomy" id="2099670"/>
    <lineage>
        <taxon>Bacteria</taxon>
        <taxon>Candidatus Dojkabacteria</taxon>
    </lineage>
</organism>
<feature type="region of interest" description="Disordered" evidence="5">
    <location>
        <begin position="1"/>
        <end position="53"/>
    </location>
</feature>
<feature type="compositionally biased region" description="Basic residues" evidence="5">
    <location>
        <begin position="7"/>
        <end position="20"/>
    </location>
</feature>
<dbReference type="InterPro" id="IPR021131">
    <property type="entry name" value="Ribosomal_uL15/eL18"/>
</dbReference>
<dbReference type="Pfam" id="PF00828">
    <property type="entry name" value="Ribosomal_L27A"/>
    <property type="match status" value="1"/>
</dbReference>
<evidence type="ECO:0000256" key="5">
    <source>
        <dbReference type="SAM" id="MobiDB-lite"/>
    </source>
</evidence>
<comment type="subunit">
    <text evidence="4">Part of the 50S ribosomal subunit.</text>
</comment>
<dbReference type="GO" id="GO:0006412">
    <property type="term" value="P:translation"/>
    <property type="evidence" value="ECO:0007669"/>
    <property type="project" value="UniProtKB-UniRule"/>
</dbReference>
<dbReference type="AlphaFoldDB" id="A0A955KX42"/>
<name>A0A955KX42_9BACT</name>
<dbReference type="InterPro" id="IPR005749">
    <property type="entry name" value="Ribosomal_uL15_bac-type"/>
</dbReference>
<evidence type="ECO:0000313" key="8">
    <source>
        <dbReference type="Proteomes" id="UP000741282"/>
    </source>
</evidence>
<comment type="similarity">
    <text evidence="1 4">Belongs to the universal ribosomal protein uL15 family.</text>
</comment>
<dbReference type="InterPro" id="IPR036227">
    <property type="entry name" value="Ribosomal_uL15/eL18_sf"/>
</dbReference>